<dbReference type="PROSITE" id="PS00010">
    <property type="entry name" value="ASX_HYDROXYL"/>
    <property type="match status" value="1"/>
</dbReference>
<dbReference type="PROSITE" id="PS01186">
    <property type="entry name" value="EGF_2"/>
    <property type="match status" value="1"/>
</dbReference>
<dbReference type="SUPFAM" id="SSF57196">
    <property type="entry name" value="EGF/Laminin"/>
    <property type="match status" value="1"/>
</dbReference>
<proteinExistence type="predicted"/>
<dbReference type="Ensembl" id="ENSOMET00000002978.1">
    <property type="protein sequence ID" value="ENSOMEP00000008122.1"/>
    <property type="gene ID" value="ENSOMEG00000009268.1"/>
</dbReference>
<organism evidence="9 10">
    <name type="scientific">Oryzias melastigma</name>
    <name type="common">Marine medaka</name>
    <dbReference type="NCBI Taxonomy" id="30732"/>
    <lineage>
        <taxon>Eukaryota</taxon>
        <taxon>Metazoa</taxon>
        <taxon>Chordata</taxon>
        <taxon>Craniata</taxon>
        <taxon>Vertebrata</taxon>
        <taxon>Euteleostomi</taxon>
        <taxon>Actinopterygii</taxon>
        <taxon>Neopterygii</taxon>
        <taxon>Teleostei</taxon>
        <taxon>Neoteleostei</taxon>
        <taxon>Acanthomorphata</taxon>
        <taxon>Ovalentaria</taxon>
        <taxon>Atherinomorphae</taxon>
        <taxon>Beloniformes</taxon>
        <taxon>Adrianichthyidae</taxon>
        <taxon>Oryziinae</taxon>
        <taxon>Oryzias</taxon>
    </lineage>
</organism>
<protein>
    <recommendedName>
        <fullName evidence="8">EGF-like domain-containing protein</fullName>
    </recommendedName>
</protein>
<evidence type="ECO:0000256" key="2">
    <source>
        <dbReference type="ARBA" id="ARBA00022525"/>
    </source>
</evidence>
<dbReference type="FunFam" id="2.10.25.10:FF:000028">
    <property type="entry name" value="Signal peptide, CUB domain and EGF-like domain-containing 2"/>
    <property type="match status" value="1"/>
</dbReference>
<dbReference type="OMA" id="ACEGRDS"/>
<keyword evidence="3 7" id="KW-0245">EGF-like domain</keyword>
<comment type="caution">
    <text evidence="7">Lacks conserved residue(s) required for the propagation of feature annotation.</text>
</comment>
<evidence type="ECO:0000256" key="6">
    <source>
        <dbReference type="ARBA" id="ARBA00023157"/>
    </source>
</evidence>
<dbReference type="InterPro" id="IPR001881">
    <property type="entry name" value="EGF-like_Ca-bd_dom"/>
</dbReference>
<keyword evidence="6" id="KW-1015">Disulfide bond</keyword>
<dbReference type="Proteomes" id="UP000261560">
    <property type="component" value="Unplaced"/>
</dbReference>
<dbReference type="SMART" id="SM00181">
    <property type="entry name" value="EGF"/>
    <property type="match status" value="1"/>
</dbReference>
<keyword evidence="4" id="KW-0732">Signal</keyword>
<evidence type="ECO:0000256" key="3">
    <source>
        <dbReference type="ARBA" id="ARBA00022536"/>
    </source>
</evidence>
<dbReference type="InterPro" id="IPR000742">
    <property type="entry name" value="EGF"/>
</dbReference>
<dbReference type="PROSITE" id="PS01187">
    <property type="entry name" value="EGF_CA"/>
    <property type="match status" value="1"/>
</dbReference>
<evidence type="ECO:0000256" key="1">
    <source>
        <dbReference type="ARBA" id="ARBA00004613"/>
    </source>
</evidence>
<dbReference type="PaxDb" id="30732-ENSOMEP00000008122"/>
<evidence type="ECO:0000256" key="7">
    <source>
        <dbReference type="PROSITE-ProRule" id="PRU00076"/>
    </source>
</evidence>
<keyword evidence="10" id="KW-1185">Reference proteome</keyword>
<sequence>QLPILFCVLSDVNECEEFNGGCQQTCINTAGSYHCECSEGFRMHTDGRTCIGKIAP</sequence>
<evidence type="ECO:0000256" key="5">
    <source>
        <dbReference type="ARBA" id="ARBA00022737"/>
    </source>
</evidence>
<dbReference type="InterPro" id="IPR018097">
    <property type="entry name" value="EGF_Ca-bd_CS"/>
</dbReference>
<dbReference type="Pfam" id="PF14670">
    <property type="entry name" value="FXa_inhibition"/>
    <property type="match status" value="1"/>
</dbReference>
<dbReference type="Gene3D" id="2.10.25.10">
    <property type="entry name" value="Laminin"/>
    <property type="match status" value="1"/>
</dbReference>
<feature type="domain" description="EGF-like" evidence="8">
    <location>
        <begin position="11"/>
        <end position="51"/>
    </location>
</feature>
<name>A0A3B3BTJ2_ORYME</name>
<dbReference type="GeneTree" id="ENSGT00940000177208"/>
<dbReference type="InterPro" id="IPR000152">
    <property type="entry name" value="EGF-type_Asp/Asn_hydroxyl_site"/>
</dbReference>
<evidence type="ECO:0000259" key="8">
    <source>
        <dbReference type="PROSITE" id="PS50026"/>
    </source>
</evidence>
<accession>A0A3B3BTJ2</accession>
<evidence type="ECO:0000256" key="4">
    <source>
        <dbReference type="ARBA" id="ARBA00022729"/>
    </source>
</evidence>
<evidence type="ECO:0000313" key="9">
    <source>
        <dbReference type="Ensembl" id="ENSOMEP00000008122.1"/>
    </source>
</evidence>
<dbReference type="STRING" id="30732.ENSOMEP00000008122"/>
<dbReference type="PROSITE" id="PS50026">
    <property type="entry name" value="EGF_3"/>
    <property type="match status" value="1"/>
</dbReference>
<dbReference type="GO" id="GO:0005509">
    <property type="term" value="F:calcium ion binding"/>
    <property type="evidence" value="ECO:0007669"/>
    <property type="project" value="InterPro"/>
</dbReference>
<dbReference type="AlphaFoldDB" id="A0A3B3BTJ2"/>
<dbReference type="SMART" id="SM00179">
    <property type="entry name" value="EGF_CA"/>
    <property type="match status" value="1"/>
</dbReference>
<keyword evidence="5" id="KW-0677">Repeat</keyword>
<dbReference type="GO" id="GO:0005576">
    <property type="term" value="C:extracellular region"/>
    <property type="evidence" value="ECO:0007669"/>
    <property type="project" value="UniProtKB-SubCell"/>
</dbReference>
<evidence type="ECO:0000313" key="10">
    <source>
        <dbReference type="Proteomes" id="UP000261560"/>
    </source>
</evidence>
<comment type="subcellular location">
    <subcellularLocation>
        <location evidence="1">Secreted</location>
    </subcellularLocation>
</comment>
<keyword evidence="2" id="KW-0964">Secreted</keyword>
<reference evidence="9" key="1">
    <citation type="submission" date="2025-08" db="UniProtKB">
        <authorList>
            <consortium name="Ensembl"/>
        </authorList>
    </citation>
    <scope>IDENTIFICATION</scope>
</reference>
<reference evidence="9" key="2">
    <citation type="submission" date="2025-09" db="UniProtKB">
        <authorList>
            <consortium name="Ensembl"/>
        </authorList>
    </citation>
    <scope>IDENTIFICATION</scope>
</reference>